<evidence type="ECO:0008006" key="3">
    <source>
        <dbReference type="Google" id="ProtNLM"/>
    </source>
</evidence>
<proteinExistence type="predicted"/>
<dbReference type="EMBL" id="QHKI01000013">
    <property type="protein sequence ID" value="RSM85232.1"/>
    <property type="molecule type" value="Genomic_DNA"/>
</dbReference>
<comment type="caution">
    <text evidence="1">The sequence shown here is derived from an EMBL/GenBank/DDBJ whole genome shotgun (WGS) entry which is preliminary data.</text>
</comment>
<accession>A0A428ZAY5</accession>
<sequence>MPLVVGLAFLIGGAVLIARRRVGRRARVSSPQDEDT</sequence>
<evidence type="ECO:0000313" key="2">
    <source>
        <dbReference type="Proteomes" id="UP000287547"/>
    </source>
</evidence>
<gene>
    <name evidence="1" type="ORF">DMH04_18250</name>
</gene>
<dbReference type="Proteomes" id="UP000287547">
    <property type="component" value="Unassembled WGS sequence"/>
</dbReference>
<evidence type="ECO:0000313" key="1">
    <source>
        <dbReference type="EMBL" id="RSM85232.1"/>
    </source>
</evidence>
<dbReference type="AlphaFoldDB" id="A0A428ZAY5"/>
<reference evidence="1 2" key="1">
    <citation type="submission" date="2018-05" db="EMBL/GenBank/DDBJ databases">
        <title>Evolution of GPA BGCs.</title>
        <authorList>
            <person name="Waglechner N."/>
            <person name="Wright G.D."/>
        </authorList>
    </citation>
    <scope>NUCLEOTIDE SEQUENCE [LARGE SCALE GENOMIC DNA]</scope>
    <source>
        <strain evidence="1 2">A82846</strain>
    </source>
</reference>
<protein>
    <recommendedName>
        <fullName evidence="3">LPXTG cell wall anchor domain-containing protein</fullName>
    </recommendedName>
</protein>
<name>A0A428ZAY5_KIBAR</name>
<organism evidence="1 2">
    <name type="scientific">Kibdelosporangium aridum</name>
    <dbReference type="NCBI Taxonomy" id="2030"/>
    <lineage>
        <taxon>Bacteria</taxon>
        <taxon>Bacillati</taxon>
        <taxon>Actinomycetota</taxon>
        <taxon>Actinomycetes</taxon>
        <taxon>Pseudonocardiales</taxon>
        <taxon>Pseudonocardiaceae</taxon>
        <taxon>Kibdelosporangium</taxon>
    </lineage>
</organism>